<reference evidence="3" key="1">
    <citation type="journal article" date="2019" name="Int. J. Syst. Evol. Microbiol.">
        <title>The Global Catalogue of Microorganisms (GCM) 10K type strain sequencing project: providing services to taxonomists for standard genome sequencing and annotation.</title>
        <authorList>
            <consortium name="The Broad Institute Genomics Platform"/>
            <consortium name="The Broad Institute Genome Sequencing Center for Infectious Disease"/>
            <person name="Wu L."/>
            <person name="Ma J."/>
        </authorList>
    </citation>
    <scope>NUCLEOTIDE SEQUENCE [LARGE SCALE GENOMIC DNA]</scope>
    <source>
        <strain evidence="3">CCUG 54939</strain>
    </source>
</reference>
<comment type="similarity">
    <text evidence="1">Belongs to the type III secretion exporter family.</text>
</comment>
<organism evidence="2 3">
    <name type="scientific">Pseudaeromonas sharmana</name>
    <dbReference type="NCBI Taxonomy" id="328412"/>
    <lineage>
        <taxon>Bacteria</taxon>
        <taxon>Pseudomonadati</taxon>
        <taxon>Pseudomonadota</taxon>
        <taxon>Gammaproteobacteria</taxon>
        <taxon>Aeromonadales</taxon>
        <taxon>Aeromonadaceae</taxon>
        <taxon>Pseudaeromonas</taxon>
    </lineage>
</organism>
<dbReference type="SUPFAM" id="SSF160544">
    <property type="entry name" value="EscU C-terminal domain-like"/>
    <property type="match status" value="1"/>
</dbReference>
<gene>
    <name evidence="2" type="ORF">ACFOSS_01830</name>
</gene>
<evidence type="ECO:0000313" key="2">
    <source>
        <dbReference type="EMBL" id="MFC3912202.1"/>
    </source>
</evidence>
<proteinExistence type="inferred from homology"/>
<dbReference type="Proteomes" id="UP001595692">
    <property type="component" value="Unassembled WGS sequence"/>
</dbReference>
<sequence length="101" mass="11156">MTQDLRAIALTYDGNTAPHISGKTEGELAKQLLAMAEEAGIYIHQDPALMERLACMQEGEAIPPALYVVIAEILAYSFMLQGKFPEHWRRSDGTAAIEEHV</sequence>
<dbReference type="Gene3D" id="3.40.1690.10">
    <property type="entry name" value="secretion proteins EscU"/>
    <property type="match status" value="1"/>
</dbReference>
<name>A0ABV8CIY7_9GAMM</name>
<evidence type="ECO:0000313" key="3">
    <source>
        <dbReference type="Proteomes" id="UP001595692"/>
    </source>
</evidence>
<dbReference type="Pfam" id="PF01312">
    <property type="entry name" value="Bac_export_2"/>
    <property type="match status" value="1"/>
</dbReference>
<dbReference type="EMBL" id="JBHSAF010000001">
    <property type="protein sequence ID" value="MFC3912202.1"/>
    <property type="molecule type" value="Genomic_DNA"/>
</dbReference>
<keyword evidence="3" id="KW-1185">Reference proteome</keyword>
<dbReference type="InterPro" id="IPR006135">
    <property type="entry name" value="T3SS_substrate_exporter"/>
</dbReference>
<dbReference type="RefSeq" id="WP_377150292.1">
    <property type="nucleotide sequence ID" value="NZ_JBHSAF010000001.1"/>
</dbReference>
<protein>
    <submittedName>
        <fullName evidence="2">EscU/YscU/HrcU family type III secretion system export apparatus switch protein</fullName>
    </submittedName>
</protein>
<accession>A0ABV8CIY7</accession>
<comment type="caution">
    <text evidence="2">The sequence shown here is derived from an EMBL/GenBank/DDBJ whole genome shotgun (WGS) entry which is preliminary data.</text>
</comment>
<evidence type="ECO:0000256" key="1">
    <source>
        <dbReference type="ARBA" id="ARBA00010690"/>
    </source>
</evidence>
<dbReference type="InterPro" id="IPR029025">
    <property type="entry name" value="T3SS_substrate_exporter_C"/>
</dbReference>